<gene>
    <name evidence="1" type="ORF">CRENPOLYSF2_2440016</name>
</gene>
<evidence type="ECO:0000313" key="2">
    <source>
        <dbReference type="Proteomes" id="UP000195442"/>
    </source>
</evidence>
<organism evidence="1 2">
    <name type="scientific">Crenothrix polyspora</name>
    <dbReference type="NCBI Taxonomy" id="360316"/>
    <lineage>
        <taxon>Bacteria</taxon>
        <taxon>Pseudomonadati</taxon>
        <taxon>Pseudomonadota</taxon>
        <taxon>Gammaproteobacteria</taxon>
        <taxon>Methylococcales</taxon>
        <taxon>Crenotrichaceae</taxon>
        <taxon>Crenothrix</taxon>
    </lineage>
</organism>
<dbReference type="Proteomes" id="UP000195442">
    <property type="component" value="Unassembled WGS sequence"/>
</dbReference>
<reference evidence="2" key="1">
    <citation type="submission" date="2017-02" db="EMBL/GenBank/DDBJ databases">
        <authorList>
            <person name="Daims H."/>
        </authorList>
    </citation>
    <scope>NUCLEOTIDE SEQUENCE [LARGE SCALE GENOMIC DNA]</scope>
</reference>
<evidence type="ECO:0000313" key="1">
    <source>
        <dbReference type="EMBL" id="SJM91951.1"/>
    </source>
</evidence>
<keyword evidence="2" id="KW-1185">Reference proteome</keyword>
<protein>
    <submittedName>
        <fullName evidence="1">Uncharacterized protein</fullName>
    </submittedName>
</protein>
<accession>A0A1R4H7E6</accession>
<proteinExistence type="predicted"/>
<dbReference type="AlphaFoldDB" id="A0A1R4H7E6"/>
<name>A0A1R4H7E6_9GAMM</name>
<dbReference type="RefSeq" id="WP_087146762.1">
    <property type="nucleotide sequence ID" value="NZ_FUKJ01000162.1"/>
</dbReference>
<sequence length="99" mass="11606">MKKRLLSSLNSSFLDGLGRRLWLQKLKGLLGICFVVFSPSHSSALPLTKEQSVLENRIEIVRDKLLKQDKSTQDNADSDLIAQWYNWNNWPNWSNWRNF</sequence>
<dbReference type="EMBL" id="FUKJ01000162">
    <property type="protein sequence ID" value="SJM91951.1"/>
    <property type="molecule type" value="Genomic_DNA"/>
</dbReference>